<comment type="caution">
    <text evidence="4">The sequence shown here is derived from an EMBL/GenBank/DDBJ whole genome shotgun (WGS) entry which is preliminary data.</text>
</comment>
<dbReference type="Gene3D" id="3.30.572.10">
    <property type="entry name" value="Thymidylate synthase/dCMP hydroxymethylase domain"/>
    <property type="match status" value="1"/>
</dbReference>
<evidence type="ECO:0000256" key="2">
    <source>
        <dbReference type="ARBA" id="ARBA00022679"/>
    </source>
</evidence>
<evidence type="ECO:0000259" key="3">
    <source>
        <dbReference type="Pfam" id="PF00303"/>
    </source>
</evidence>
<dbReference type="Pfam" id="PF00303">
    <property type="entry name" value="Thymidylat_synt"/>
    <property type="match status" value="1"/>
</dbReference>
<dbReference type="Proteomes" id="UP001407347">
    <property type="component" value="Unassembled WGS sequence"/>
</dbReference>
<proteinExistence type="predicted"/>
<dbReference type="InterPro" id="IPR045097">
    <property type="entry name" value="Thymidate_synth/dCMP_Mease"/>
</dbReference>
<reference evidence="4 5" key="1">
    <citation type="journal article" date="2023" name="PLoS ONE">
        <title>Complete genome assembly of Hawai'i environmental nontuberculous mycobacteria reveals unexpected co-isolation with methylobacteria.</title>
        <authorList>
            <person name="Hendrix J."/>
            <person name="Epperson L.E."/>
            <person name="Tong E.I."/>
            <person name="Chan Y.L."/>
            <person name="Hasan N.A."/>
            <person name="Dawrs S.N."/>
            <person name="Norton G.J."/>
            <person name="Virdi R."/>
            <person name="Crooks J.L."/>
            <person name="Chan E.D."/>
            <person name="Honda J.R."/>
            <person name="Strong M."/>
        </authorList>
    </citation>
    <scope>NUCLEOTIDE SEQUENCE [LARGE SCALE GENOMIC DNA]</scope>
    <source>
        <strain evidence="4 5">NJH_HI04-1</strain>
    </source>
</reference>
<dbReference type="SUPFAM" id="SSF55831">
    <property type="entry name" value="Thymidylate synthase/dCMP hydroxymethylase"/>
    <property type="match status" value="1"/>
</dbReference>
<protein>
    <submittedName>
        <fullName evidence="4">Thymidylate synthase</fullName>
    </submittedName>
</protein>
<dbReference type="InterPro" id="IPR023451">
    <property type="entry name" value="Thymidate_synth/dCMP_Mease_dom"/>
</dbReference>
<dbReference type="PANTHER" id="PTHR11548:SF9">
    <property type="entry name" value="THYMIDYLATE SYNTHASE"/>
    <property type="match status" value="1"/>
</dbReference>
<name>A0ABU9ZP93_9HYPH</name>
<keyword evidence="2" id="KW-0808">Transferase</keyword>
<sequence>MFSPLGELVWYLSGSNQLEQIIHYIPKYKNYSNDGTSLSGAYGPRIFEVDRRINSHNPTDHWQRIIDLLIKRGDTRNAVIQIFSNSDTYADNKDVPCTCTMQFAVRGKRLNLHVHMRSNDAVLGLPHDIFAFTMMQEIAARELGVEIGRYTHSVASLHLYDDTHEAQPRSMAQQFLDEPLPDDVPMPPMPWGDPWPALRYLIAAERAIREGKYDHADIEGMDPYWKDLILLLRAHSIAKSPDGEHELHRLTSQFASNVYHLYVLDRLERKRVKRNSTPDMFKDYQNGNEKDT</sequence>
<keyword evidence="5" id="KW-1185">Reference proteome</keyword>
<evidence type="ECO:0000313" key="4">
    <source>
        <dbReference type="EMBL" id="MEN3232704.1"/>
    </source>
</evidence>
<dbReference type="InterPro" id="IPR036926">
    <property type="entry name" value="Thymidate_synth/dCMP_Mease_sf"/>
</dbReference>
<evidence type="ECO:0000313" key="5">
    <source>
        <dbReference type="Proteomes" id="UP001407347"/>
    </source>
</evidence>
<accession>A0ABU9ZP93</accession>
<dbReference type="PANTHER" id="PTHR11548">
    <property type="entry name" value="THYMIDYLATE SYNTHASE 1"/>
    <property type="match status" value="1"/>
</dbReference>
<dbReference type="RefSeq" id="WP_346012763.1">
    <property type="nucleotide sequence ID" value="NZ_JAQYXP010000001.1"/>
</dbReference>
<dbReference type="CDD" id="cd00351">
    <property type="entry name" value="TS_Pyrimidine_HMase"/>
    <property type="match status" value="1"/>
</dbReference>
<feature type="domain" description="Thymidylate synthase/dCMP hydroxymethylase" evidence="3">
    <location>
        <begin position="5"/>
        <end position="172"/>
    </location>
</feature>
<dbReference type="EMBL" id="JAQYXP010000001">
    <property type="protein sequence ID" value="MEN3232704.1"/>
    <property type="molecule type" value="Genomic_DNA"/>
</dbReference>
<keyword evidence="1" id="KW-0489">Methyltransferase</keyword>
<organism evidence="4 5">
    <name type="scientific">Methylobacterium ajmalii</name>
    <dbReference type="NCBI Taxonomy" id="2738439"/>
    <lineage>
        <taxon>Bacteria</taxon>
        <taxon>Pseudomonadati</taxon>
        <taxon>Pseudomonadota</taxon>
        <taxon>Alphaproteobacteria</taxon>
        <taxon>Hyphomicrobiales</taxon>
        <taxon>Methylobacteriaceae</taxon>
        <taxon>Methylobacterium</taxon>
    </lineage>
</organism>
<gene>
    <name evidence="4" type="ORF">PUR29_03615</name>
</gene>
<evidence type="ECO:0000256" key="1">
    <source>
        <dbReference type="ARBA" id="ARBA00022603"/>
    </source>
</evidence>